<comment type="caution">
    <text evidence="15">The sequence shown here is derived from an EMBL/GenBank/DDBJ whole genome shotgun (WGS) entry which is preliminary data.</text>
</comment>
<dbReference type="InterPro" id="IPR050980">
    <property type="entry name" value="2C_sensor_his_kinase"/>
</dbReference>
<feature type="compositionally biased region" description="Low complexity" evidence="12">
    <location>
        <begin position="747"/>
        <end position="762"/>
    </location>
</feature>
<evidence type="ECO:0000256" key="1">
    <source>
        <dbReference type="ARBA" id="ARBA00000085"/>
    </source>
</evidence>
<evidence type="ECO:0000256" key="13">
    <source>
        <dbReference type="SAM" id="Phobius"/>
    </source>
</evidence>
<evidence type="ECO:0000256" key="9">
    <source>
        <dbReference type="ARBA" id="ARBA00022840"/>
    </source>
</evidence>
<keyword evidence="9" id="KW-0067">ATP-binding</keyword>
<feature type="region of interest" description="Disordered" evidence="12">
    <location>
        <begin position="695"/>
        <end position="767"/>
    </location>
</feature>
<dbReference type="PANTHER" id="PTHR44936:SF9">
    <property type="entry name" value="SENSOR PROTEIN CREC"/>
    <property type="match status" value="1"/>
</dbReference>
<feature type="transmembrane region" description="Helical" evidence="13">
    <location>
        <begin position="349"/>
        <end position="372"/>
    </location>
</feature>
<evidence type="ECO:0000256" key="6">
    <source>
        <dbReference type="ARBA" id="ARBA00022692"/>
    </source>
</evidence>
<comment type="subcellular location">
    <subcellularLocation>
        <location evidence="2">Membrane</location>
    </subcellularLocation>
</comment>
<feature type="region of interest" description="Disordered" evidence="12">
    <location>
        <begin position="1"/>
        <end position="25"/>
    </location>
</feature>
<dbReference type="Proteomes" id="UP000319213">
    <property type="component" value="Unassembled WGS sequence"/>
</dbReference>
<evidence type="ECO:0000256" key="4">
    <source>
        <dbReference type="ARBA" id="ARBA00022553"/>
    </source>
</evidence>
<keyword evidence="4" id="KW-0597">Phosphoprotein</keyword>
<dbReference type="InterPro" id="IPR003594">
    <property type="entry name" value="HATPase_dom"/>
</dbReference>
<dbReference type="CDD" id="cd06225">
    <property type="entry name" value="HAMP"/>
    <property type="match status" value="1"/>
</dbReference>
<evidence type="ECO:0000313" key="16">
    <source>
        <dbReference type="Proteomes" id="UP000319213"/>
    </source>
</evidence>
<dbReference type="InterPro" id="IPR003660">
    <property type="entry name" value="HAMP_dom"/>
</dbReference>
<protein>
    <recommendedName>
        <fullName evidence="3">histidine kinase</fullName>
        <ecNumber evidence="3">2.7.13.3</ecNumber>
    </recommendedName>
</protein>
<dbReference type="PROSITE" id="PS50906">
    <property type="entry name" value="NIT"/>
    <property type="match status" value="1"/>
</dbReference>
<feature type="compositionally biased region" description="Polar residues" evidence="12">
    <location>
        <begin position="1005"/>
        <end position="1019"/>
    </location>
</feature>
<feature type="transmembrane region" description="Helical" evidence="13">
    <location>
        <begin position="39"/>
        <end position="58"/>
    </location>
</feature>
<comment type="catalytic activity">
    <reaction evidence="1">
        <text>ATP + protein L-histidine = ADP + protein N-phospho-L-histidine.</text>
        <dbReference type="EC" id="2.7.13.3"/>
    </reaction>
</comment>
<evidence type="ECO:0000256" key="7">
    <source>
        <dbReference type="ARBA" id="ARBA00022741"/>
    </source>
</evidence>
<gene>
    <name evidence="15" type="ORF">FHX40_3289</name>
</gene>
<dbReference type="GO" id="GO:0000160">
    <property type="term" value="P:phosphorelay signal transduction system"/>
    <property type="evidence" value="ECO:0007669"/>
    <property type="project" value="UniProtKB-KW"/>
</dbReference>
<dbReference type="Pfam" id="PF02518">
    <property type="entry name" value="HATPase_c"/>
    <property type="match status" value="1"/>
</dbReference>
<dbReference type="Pfam" id="PF00672">
    <property type="entry name" value="HAMP"/>
    <property type="match status" value="1"/>
</dbReference>
<dbReference type="InterPro" id="IPR013587">
    <property type="entry name" value="Nitrate/nitrite_sensing"/>
</dbReference>
<evidence type="ECO:0000313" key="15">
    <source>
        <dbReference type="EMBL" id="TQM76545.1"/>
    </source>
</evidence>
<dbReference type="AlphaFoldDB" id="A0A543J152"/>
<accession>A0A543J152</accession>
<dbReference type="Gene3D" id="3.30.565.10">
    <property type="entry name" value="Histidine kinase-like ATPase, C-terminal domain"/>
    <property type="match status" value="1"/>
</dbReference>
<dbReference type="Pfam" id="PF08376">
    <property type="entry name" value="NIT"/>
    <property type="match status" value="1"/>
</dbReference>
<dbReference type="SUPFAM" id="SSF55874">
    <property type="entry name" value="ATPase domain of HSP90 chaperone/DNA topoisomerase II/histidine kinase"/>
    <property type="match status" value="1"/>
</dbReference>
<dbReference type="InterPro" id="IPR036890">
    <property type="entry name" value="HATPase_C_sf"/>
</dbReference>
<dbReference type="GO" id="GO:0004673">
    <property type="term" value="F:protein histidine kinase activity"/>
    <property type="evidence" value="ECO:0007669"/>
    <property type="project" value="UniProtKB-EC"/>
</dbReference>
<dbReference type="SMART" id="SM00387">
    <property type="entry name" value="HATPase_c"/>
    <property type="match status" value="1"/>
</dbReference>
<organism evidence="15 16">
    <name type="scientific">Thermopolyspora flexuosa</name>
    <dbReference type="NCBI Taxonomy" id="103836"/>
    <lineage>
        <taxon>Bacteria</taxon>
        <taxon>Bacillati</taxon>
        <taxon>Actinomycetota</taxon>
        <taxon>Actinomycetes</taxon>
        <taxon>Streptosporangiales</taxon>
        <taxon>Streptosporangiaceae</taxon>
        <taxon>Thermopolyspora</taxon>
    </lineage>
</organism>
<feature type="compositionally biased region" description="Low complexity" evidence="12">
    <location>
        <begin position="790"/>
        <end position="799"/>
    </location>
</feature>
<keyword evidence="11" id="KW-0902">Two-component regulatory system</keyword>
<evidence type="ECO:0000256" key="11">
    <source>
        <dbReference type="ARBA" id="ARBA00023012"/>
    </source>
</evidence>
<feature type="compositionally biased region" description="Polar residues" evidence="12">
    <location>
        <begin position="854"/>
        <end position="867"/>
    </location>
</feature>
<name>A0A543J152_9ACTN</name>
<feature type="region of interest" description="Disordered" evidence="12">
    <location>
        <begin position="779"/>
        <end position="929"/>
    </location>
</feature>
<keyword evidence="5" id="KW-0808">Transferase</keyword>
<evidence type="ECO:0000256" key="5">
    <source>
        <dbReference type="ARBA" id="ARBA00022679"/>
    </source>
</evidence>
<feature type="compositionally biased region" description="Low complexity" evidence="12">
    <location>
        <begin position="695"/>
        <end position="717"/>
    </location>
</feature>
<dbReference type="Gene3D" id="6.10.340.10">
    <property type="match status" value="1"/>
</dbReference>
<proteinExistence type="predicted"/>
<dbReference type="EC" id="2.7.13.3" evidence="3"/>
<keyword evidence="13" id="KW-0472">Membrane</keyword>
<evidence type="ECO:0000256" key="12">
    <source>
        <dbReference type="SAM" id="MobiDB-lite"/>
    </source>
</evidence>
<feature type="compositionally biased region" description="Polar residues" evidence="12">
    <location>
        <begin position="816"/>
        <end position="826"/>
    </location>
</feature>
<dbReference type="GO" id="GO:0005524">
    <property type="term" value="F:ATP binding"/>
    <property type="evidence" value="ECO:0007669"/>
    <property type="project" value="UniProtKB-KW"/>
</dbReference>
<keyword evidence="10 13" id="KW-1133">Transmembrane helix</keyword>
<keyword evidence="8 15" id="KW-0418">Kinase</keyword>
<reference evidence="15 16" key="1">
    <citation type="submission" date="2019-06" db="EMBL/GenBank/DDBJ databases">
        <title>Sequencing the genomes of 1000 actinobacteria strains.</title>
        <authorList>
            <person name="Klenk H.-P."/>
        </authorList>
    </citation>
    <scope>NUCLEOTIDE SEQUENCE [LARGE SCALE GENOMIC DNA]</scope>
    <source>
        <strain evidence="15 16">DSM 43186</strain>
    </source>
</reference>
<evidence type="ECO:0000256" key="2">
    <source>
        <dbReference type="ARBA" id="ARBA00004370"/>
    </source>
</evidence>
<dbReference type="OrthoDB" id="3845898at2"/>
<keyword evidence="16" id="KW-1185">Reference proteome</keyword>
<evidence type="ECO:0000256" key="10">
    <source>
        <dbReference type="ARBA" id="ARBA00022989"/>
    </source>
</evidence>
<feature type="domain" description="NIT" evidence="14">
    <location>
        <begin position="79"/>
        <end position="342"/>
    </location>
</feature>
<evidence type="ECO:0000256" key="8">
    <source>
        <dbReference type="ARBA" id="ARBA00022777"/>
    </source>
</evidence>
<feature type="compositionally biased region" description="Basic and acidic residues" evidence="12">
    <location>
        <begin position="1062"/>
        <end position="1071"/>
    </location>
</feature>
<feature type="region of interest" description="Disordered" evidence="12">
    <location>
        <begin position="950"/>
        <end position="1071"/>
    </location>
</feature>
<dbReference type="EMBL" id="VFPQ01000001">
    <property type="protein sequence ID" value="TQM76545.1"/>
    <property type="molecule type" value="Genomic_DNA"/>
</dbReference>
<evidence type="ECO:0000256" key="3">
    <source>
        <dbReference type="ARBA" id="ARBA00012438"/>
    </source>
</evidence>
<feature type="compositionally biased region" description="Low complexity" evidence="12">
    <location>
        <begin position="10"/>
        <end position="24"/>
    </location>
</feature>
<keyword evidence="6 13" id="KW-0812">Transmembrane</keyword>
<dbReference type="GO" id="GO:0016020">
    <property type="term" value="C:membrane"/>
    <property type="evidence" value="ECO:0007669"/>
    <property type="project" value="UniProtKB-SubCell"/>
</dbReference>
<dbReference type="PANTHER" id="PTHR44936">
    <property type="entry name" value="SENSOR PROTEIN CREC"/>
    <property type="match status" value="1"/>
</dbReference>
<keyword evidence="7" id="KW-0547">Nucleotide-binding</keyword>
<dbReference type="RefSeq" id="WP_142260416.1">
    <property type="nucleotide sequence ID" value="NZ_BMPV01000005.1"/>
</dbReference>
<dbReference type="SMART" id="SM00304">
    <property type="entry name" value="HAMP"/>
    <property type="match status" value="1"/>
</dbReference>
<sequence length="1071" mass="113079">MRTAINEGTSPPEQEAPNQAAPSAGSPLALRNWRVRTRLIALILIPTTVAVLLGALRVTTSISSAAQYERVNTVAELVNSLATLAHEFQDERDKTVAYIAAGRPQGPSLVAIRNQQDAVDGAVAKVRASAEPARDALSASGRQRLQALLNRLNDLNTLRNTAIGTKLPPLPAMDRYSLVISDMLQLYEEIRQGSTNEELSATASALGALARAKEETSRQRGLLAAALARRPRPQFTPMEQDAFNNADAGQDSQLVAFGQFATLAQSQLYADTVTGQKVDRAEGLKARAKFLTESNRPLRGLESANTARDAERWYDAMTDTVDRMHKVEGELIKQIITKSDELQGADQGFAALNVILVAALLILVLIVTSVVARSLVRPLRRLRAEALEIAGSRLPAMVARLREADAAPANVAAEVKPISVASSDEIGEVARAFDEVHREAVRLAGDEAALRSNISAMFVNLSRRTQTLVERQISLIDSLEQGEQDEQRLANLFKLDHLATRMRRNSENLLVLAGQEPARRWSQPVPLVDVVRASLSEVENYERVDMQVLPGVAVAGQAVNDVIHLLAELIENAISFSSRDTKVTVTANRIDGGGVMIGITDHGIGMTAEELAQANWRLSNPPVVDVSVSRRMGLFVVGRLALRHGIRVQLRPHDGGGLTAMVLLPETLVGVTQPAMPFGQSGAFAGGMAAAAAPVGGSGWDASSDSGRFSTSDSGRFATGDSGRFATSDSGRFGVSAPALEEPSRPGAMQGAGLSSGSSQGMDSGRGVEATQSFGAVEGFAGASSGGPSSGASGPQSFGRGFGQGFGSGSSSTSQDLPSGVQTFDTPSGPVFTGPQQKTDGGGESAFGSAFTKPASSAPSGPQSFDSPSGPVFGGNSGAHPTLRPGQQPTFSSPPPAIGRMRSRRFDFPDTDGATGPMPAVPESSPMEQQNEEYLPIFAAVESAWFRRAPANSSDDNDPSGGWRASSADAGWQAAQVVRDPVREGKTASGLPKRIPKANLVPGSVPTSGGDSGRQSSGPQRPLLSPDRARSRLASFQQGIRQGRAVARGELSEDEAYPSAFRRFDEGKEDA</sequence>
<evidence type="ECO:0000259" key="14">
    <source>
        <dbReference type="PROSITE" id="PS50906"/>
    </source>
</evidence>
<dbReference type="InterPro" id="IPR010910">
    <property type="entry name" value="Nitrate/nitrite_sensing_bac"/>
</dbReference>